<dbReference type="Gene3D" id="2.50.20.20">
    <property type="match status" value="1"/>
</dbReference>
<gene>
    <name evidence="8" type="ORF">B8W67_16870</name>
</gene>
<protein>
    <recommendedName>
        <fullName evidence="10">Phthiocerol dimycocerosate transporter LppX</fullName>
    </recommendedName>
</protein>
<keyword evidence="7" id="KW-0449">Lipoprotein</keyword>
<keyword evidence="5" id="KW-0472">Membrane</keyword>
<dbReference type="InterPro" id="IPR009830">
    <property type="entry name" value="LppX/LprAFG"/>
</dbReference>
<dbReference type="GO" id="GO:0030313">
    <property type="term" value="C:cell envelope"/>
    <property type="evidence" value="ECO:0007669"/>
    <property type="project" value="UniProtKB-SubCell"/>
</dbReference>
<evidence type="ECO:0000256" key="7">
    <source>
        <dbReference type="ARBA" id="ARBA00023288"/>
    </source>
</evidence>
<keyword evidence="9" id="KW-1185">Reference proteome</keyword>
<evidence type="ECO:0000313" key="8">
    <source>
        <dbReference type="EMBL" id="OSC30609.1"/>
    </source>
</evidence>
<comment type="caution">
    <text evidence="8">The sequence shown here is derived from an EMBL/GenBank/DDBJ whole genome shotgun (WGS) entry which is preliminary data.</text>
</comment>
<keyword evidence="4" id="KW-0732">Signal</keyword>
<dbReference type="SUPFAM" id="SSF89392">
    <property type="entry name" value="Prokaryotic lipoproteins and lipoprotein localization factors"/>
    <property type="match status" value="1"/>
</dbReference>
<accession>A0AA91PC78</accession>
<dbReference type="Pfam" id="PF07161">
    <property type="entry name" value="LppX_LprAFG"/>
    <property type="match status" value="1"/>
</dbReference>
<evidence type="ECO:0008006" key="10">
    <source>
        <dbReference type="Google" id="ProtNLM"/>
    </source>
</evidence>
<proteinExistence type="inferred from homology"/>
<keyword evidence="6" id="KW-0564">Palmitate</keyword>
<evidence type="ECO:0000256" key="3">
    <source>
        <dbReference type="ARBA" id="ARBA00022475"/>
    </source>
</evidence>
<dbReference type="EMBL" id="NCXO01000048">
    <property type="protein sequence ID" value="OSC30609.1"/>
    <property type="molecule type" value="Genomic_DNA"/>
</dbReference>
<dbReference type="InterPro" id="IPR029046">
    <property type="entry name" value="LolA/LolB/LppX"/>
</dbReference>
<sequence length="351" mass="36956">MSGGVGRPPTIQPAIQPAAHHPIQAVIQTTVQSMVQIAIQPLCSAARWGFSDLIGKHQARLRRNITGVHALIQNPRRLHRHESEHATMRKDVTPALCTGRLPPRRYRGPMRHRRVTATLILSAALTASGGCIPHTEEAMQPEAHADTTADTTQQVVDTAASALRDAASIHVFYTTSGLDELTATVYSADITAAPPTASGDASLLVDGERVHTGFRVDGGQLWLGTTDGGEVDAGRSAGQFDPTALLGRSSGLAALLAQAQELREADDNDAADDLDTVKIEAAVPAAATSALLPADAREGRNGLPATLWIARDSGQLQRLVLRVGEATAAVKITRYDAAGSADDSTVTLPPN</sequence>
<evidence type="ECO:0000313" key="9">
    <source>
        <dbReference type="Proteomes" id="UP000193577"/>
    </source>
</evidence>
<evidence type="ECO:0000256" key="2">
    <source>
        <dbReference type="ARBA" id="ARBA00009194"/>
    </source>
</evidence>
<dbReference type="Proteomes" id="UP000193577">
    <property type="component" value="Unassembled WGS sequence"/>
</dbReference>
<comment type="similarity">
    <text evidence="2">Belongs to the LppX/LprAFG lipoprotein family.</text>
</comment>
<keyword evidence="3" id="KW-1003">Cell membrane</keyword>
<evidence type="ECO:0000256" key="4">
    <source>
        <dbReference type="ARBA" id="ARBA00022729"/>
    </source>
</evidence>
<evidence type="ECO:0000256" key="5">
    <source>
        <dbReference type="ARBA" id="ARBA00023136"/>
    </source>
</evidence>
<organism evidence="8 9">
    <name type="scientific">Mycolicibacillus koreensis</name>
    <dbReference type="NCBI Taxonomy" id="1069220"/>
    <lineage>
        <taxon>Bacteria</taxon>
        <taxon>Bacillati</taxon>
        <taxon>Actinomycetota</taxon>
        <taxon>Actinomycetes</taxon>
        <taxon>Mycobacteriales</taxon>
        <taxon>Mycobacteriaceae</taxon>
        <taxon>Mycolicibacillus</taxon>
    </lineage>
</organism>
<name>A0AA91PC78_9MYCO</name>
<dbReference type="AlphaFoldDB" id="A0AA91PC78"/>
<reference evidence="8 9" key="1">
    <citation type="submission" date="2017-04" db="EMBL/GenBank/DDBJ databases">
        <title>The new phylogeny of genus Mycobacterium.</title>
        <authorList>
            <person name="Tortoli E."/>
            <person name="Trovato A."/>
            <person name="Cirillo D.M."/>
        </authorList>
    </citation>
    <scope>NUCLEOTIDE SEQUENCE [LARGE SCALE GENOMIC DNA]</scope>
    <source>
        <strain evidence="8 9">KCTC 19819</strain>
    </source>
</reference>
<evidence type="ECO:0000256" key="6">
    <source>
        <dbReference type="ARBA" id="ARBA00023139"/>
    </source>
</evidence>
<comment type="subcellular location">
    <subcellularLocation>
        <location evidence="1">Cell envelope</location>
    </subcellularLocation>
</comment>
<evidence type="ECO:0000256" key="1">
    <source>
        <dbReference type="ARBA" id="ARBA00004196"/>
    </source>
</evidence>